<accession>A0ABS2C9X7</accession>
<feature type="domain" description="DUF4434" evidence="2">
    <location>
        <begin position="37"/>
        <end position="279"/>
    </location>
</feature>
<evidence type="ECO:0000259" key="2">
    <source>
        <dbReference type="Pfam" id="PF14488"/>
    </source>
</evidence>
<reference evidence="3 4" key="1">
    <citation type="submission" date="2019-11" db="EMBL/GenBank/DDBJ databases">
        <title>Novel Deefgea species.</title>
        <authorList>
            <person name="Han J.-H."/>
        </authorList>
    </citation>
    <scope>NUCLEOTIDE SEQUENCE [LARGE SCALE GENOMIC DNA]</scope>
    <source>
        <strain evidence="3 4">LMG 24817</strain>
    </source>
</reference>
<evidence type="ECO:0000256" key="1">
    <source>
        <dbReference type="SAM" id="SignalP"/>
    </source>
</evidence>
<organism evidence="3 4">
    <name type="scientific">Deefgea chitinilytica</name>
    <dbReference type="NCBI Taxonomy" id="570276"/>
    <lineage>
        <taxon>Bacteria</taxon>
        <taxon>Pseudomonadati</taxon>
        <taxon>Pseudomonadota</taxon>
        <taxon>Betaproteobacteria</taxon>
        <taxon>Neisseriales</taxon>
        <taxon>Chitinibacteraceae</taxon>
        <taxon>Deefgea</taxon>
    </lineage>
</organism>
<dbReference type="Pfam" id="PF14488">
    <property type="entry name" value="DUF4434"/>
    <property type="match status" value="1"/>
</dbReference>
<evidence type="ECO:0000313" key="3">
    <source>
        <dbReference type="EMBL" id="MBM5570852.1"/>
    </source>
</evidence>
<feature type="signal peptide" evidence="1">
    <location>
        <begin position="1"/>
        <end position="24"/>
    </location>
</feature>
<dbReference type="InterPro" id="IPR027849">
    <property type="entry name" value="DUF4434"/>
</dbReference>
<keyword evidence="4" id="KW-1185">Reference proteome</keyword>
<protein>
    <submittedName>
        <fullName evidence="3">DUF4434 domain-containing protein</fullName>
    </submittedName>
</protein>
<comment type="caution">
    <text evidence="3">The sequence shown here is derived from an EMBL/GenBank/DDBJ whole genome shotgun (WGS) entry which is preliminary data.</text>
</comment>
<name>A0ABS2C9X7_9NEIS</name>
<dbReference type="Proteomes" id="UP001195660">
    <property type="component" value="Unassembled WGS sequence"/>
</dbReference>
<feature type="chain" id="PRO_5045126972" evidence="1">
    <location>
        <begin position="25"/>
        <end position="322"/>
    </location>
</feature>
<sequence>MGAISLKLKGLLLILLLSSNWVFANPVCTPAKDKIIIYQPWASHANLTSAQLNSIGKTLNNSGYTHLLLQWNRYGEHSYTSDHQSYWIHDISNKKNKIIEGLYADPQFFSALKLSDAELDSYLSKLRKKSFDEAKYLSLRTTHRIRGWYLPEEIDDLNWRSETRQRILSNHFKILVSALRKLHPDTPVYASTFFGGHTTPQDYANFLNKIHLETGIIWMVQDGQGVFRSPRPNTLRYLSAVNKTLPSNAWLGLLENFTELNQTSENRFCPASTTEIKERQKLWCAATGREPDVYFSLNQLNNQLLGHQNSKCTTRRGHIAPN</sequence>
<evidence type="ECO:0000313" key="4">
    <source>
        <dbReference type="Proteomes" id="UP001195660"/>
    </source>
</evidence>
<gene>
    <name evidence="3" type="ORF">GM173_04575</name>
</gene>
<dbReference type="EMBL" id="WOFE01000001">
    <property type="protein sequence ID" value="MBM5570852.1"/>
    <property type="molecule type" value="Genomic_DNA"/>
</dbReference>
<dbReference type="Gene3D" id="3.20.20.80">
    <property type="entry name" value="Glycosidases"/>
    <property type="match status" value="1"/>
</dbReference>
<proteinExistence type="predicted"/>
<keyword evidence="1" id="KW-0732">Signal</keyword>